<dbReference type="PANTHER" id="PTHR11203">
    <property type="entry name" value="CLEAVAGE AND POLYADENYLATION SPECIFICITY FACTOR FAMILY MEMBER"/>
    <property type="match status" value="1"/>
</dbReference>
<reference evidence="2 3" key="1">
    <citation type="journal article" date="2014" name="Nat. Commun.">
        <title>Klebsormidium flaccidum genome reveals primary factors for plant terrestrial adaptation.</title>
        <authorList>
            <person name="Hori K."/>
            <person name="Maruyama F."/>
            <person name="Fujisawa T."/>
            <person name="Togashi T."/>
            <person name="Yamamoto N."/>
            <person name="Seo M."/>
            <person name="Sato S."/>
            <person name="Yamada T."/>
            <person name="Mori H."/>
            <person name="Tajima N."/>
            <person name="Moriyama T."/>
            <person name="Ikeuchi M."/>
            <person name="Watanabe M."/>
            <person name="Wada H."/>
            <person name="Kobayashi K."/>
            <person name="Saito M."/>
            <person name="Masuda T."/>
            <person name="Sasaki-Sekimoto Y."/>
            <person name="Mashiguchi K."/>
            <person name="Awai K."/>
            <person name="Shimojima M."/>
            <person name="Masuda S."/>
            <person name="Iwai M."/>
            <person name="Nobusawa T."/>
            <person name="Narise T."/>
            <person name="Kondo S."/>
            <person name="Saito H."/>
            <person name="Sato R."/>
            <person name="Murakawa M."/>
            <person name="Ihara Y."/>
            <person name="Oshima-Yamada Y."/>
            <person name="Ohtaka K."/>
            <person name="Satoh M."/>
            <person name="Sonobe K."/>
            <person name="Ishii M."/>
            <person name="Ohtani R."/>
            <person name="Kanamori-Sato M."/>
            <person name="Honoki R."/>
            <person name="Miyazaki D."/>
            <person name="Mochizuki H."/>
            <person name="Umetsu J."/>
            <person name="Higashi K."/>
            <person name="Shibata D."/>
            <person name="Kamiya Y."/>
            <person name="Sato N."/>
            <person name="Nakamura Y."/>
            <person name="Tabata S."/>
            <person name="Ida S."/>
            <person name="Kurokawa K."/>
            <person name="Ohta H."/>
        </authorList>
    </citation>
    <scope>NUCLEOTIDE SEQUENCE [LARGE SCALE GENOMIC DNA]</scope>
    <source>
        <strain evidence="2 3">NIES-2285</strain>
    </source>
</reference>
<dbReference type="InterPro" id="IPR001279">
    <property type="entry name" value="Metallo-B-lactamas"/>
</dbReference>
<evidence type="ECO:0000313" key="3">
    <source>
        <dbReference type="Proteomes" id="UP000054558"/>
    </source>
</evidence>
<accession>A0A1Y1IPM3</accession>
<dbReference type="OrthoDB" id="10249535at2759"/>
<sequence length="104" mass="11481">MPLGAGYEVGRSSVFMTFQGEEHSGRGLRGQLDTFQAPCPYMFDCGIHPAYSGLAALPFVDEIDLSTVDILLVTHFHLDHAASLPYVTEKSAFKGKVYMTHEQE</sequence>
<feature type="domain" description="Metallo-beta-lactamase" evidence="1">
    <location>
        <begin position="42"/>
        <end position="97"/>
    </location>
</feature>
<organism evidence="2 3">
    <name type="scientific">Klebsormidium nitens</name>
    <name type="common">Green alga</name>
    <name type="synonym">Ulothrix nitens</name>
    <dbReference type="NCBI Taxonomy" id="105231"/>
    <lineage>
        <taxon>Eukaryota</taxon>
        <taxon>Viridiplantae</taxon>
        <taxon>Streptophyta</taxon>
        <taxon>Klebsormidiophyceae</taxon>
        <taxon>Klebsormidiales</taxon>
        <taxon>Klebsormidiaceae</taxon>
        <taxon>Klebsormidium</taxon>
    </lineage>
</organism>
<dbReference type="STRING" id="105231.A0A1Y1IPM3"/>
<dbReference type="OMA" id="GMHIGYL"/>
<protein>
    <submittedName>
        <fullName evidence="2">Cleavage and polyadenylation specifity factor protein</fullName>
    </submittedName>
</protein>
<name>A0A1Y1IPM3_KLENI</name>
<keyword evidence="3" id="KW-1185">Reference proteome</keyword>
<dbReference type="Gene3D" id="3.60.15.10">
    <property type="entry name" value="Ribonuclease Z/Hydroxyacylglutathione hydrolase-like"/>
    <property type="match status" value="1"/>
</dbReference>
<evidence type="ECO:0000313" key="2">
    <source>
        <dbReference type="EMBL" id="GAQ91429.1"/>
    </source>
</evidence>
<dbReference type="PANTHER" id="PTHR11203:SF11">
    <property type="entry name" value="CLEAVAGE AND POLYADENYLATION SPECIFICITY FACTOR SUBUNIT 3"/>
    <property type="match status" value="1"/>
</dbReference>
<dbReference type="InterPro" id="IPR036866">
    <property type="entry name" value="RibonucZ/Hydroxyglut_hydro"/>
</dbReference>
<dbReference type="InterPro" id="IPR050698">
    <property type="entry name" value="MBL"/>
</dbReference>
<dbReference type="Proteomes" id="UP000054558">
    <property type="component" value="Unassembled WGS sequence"/>
</dbReference>
<dbReference type="AlphaFoldDB" id="A0A1Y1IPM3"/>
<dbReference type="Pfam" id="PF00753">
    <property type="entry name" value="Lactamase_B"/>
    <property type="match status" value="1"/>
</dbReference>
<dbReference type="EMBL" id="DF237732">
    <property type="protein sequence ID" value="GAQ91429.1"/>
    <property type="molecule type" value="Genomic_DNA"/>
</dbReference>
<dbReference type="SUPFAM" id="SSF56281">
    <property type="entry name" value="Metallo-hydrolase/oxidoreductase"/>
    <property type="match status" value="1"/>
</dbReference>
<proteinExistence type="predicted"/>
<gene>
    <name evidence="2" type="ORF">KFL_007830060</name>
</gene>
<evidence type="ECO:0000259" key="1">
    <source>
        <dbReference type="Pfam" id="PF00753"/>
    </source>
</evidence>